<dbReference type="GO" id="GO:0003677">
    <property type="term" value="F:DNA binding"/>
    <property type="evidence" value="ECO:0007669"/>
    <property type="project" value="UniProtKB-UniRule"/>
</dbReference>
<dbReference type="Proteomes" id="UP000177306">
    <property type="component" value="Unassembled WGS sequence"/>
</dbReference>
<evidence type="ECO:0000256" key="9">
    <source>
        <dbReference type="RuleBase" id="RU000556"/>
    </source>
</evidence>
<proteinExistence type="inferred from homology"/>
<comment type="function">
    <text evidence="6 8 9">Necessary for efficient RNA polymerase transcription elongation past template-encoded arresting sites. The arresting sites in DNA have the property of trapping a certain fraction of elongating RNA polymerases that pass through, resulting in locked ternary complexes. Cleavage of the nascent transcript by cleavage factors such as GreA or GreB allows the resumption of elongation from the new 3'terminus. GreA releases sequences of 2 to 3 nucleotides.</text>
</comment>
<evidence type="ECO:0000256" key="5">
    <source>
        <dbReference type="ARBA" id="ARBA00023163"/>
    </source>
</evidence>
<dbReference type="PANTHER" id="PTHR30437:SF4">
    <property type="entry name" value="TRANSCRIPTION ELONGATION FACTOR GREA"/>
    <property type="match status" value="1"/>
</dbReference>
<dbReference type="FunFam" id="1.10.287.180:FF:000001">
    <property type="entry name" value="Transcription elongation factor GreA"/>
    <property type="match status" value="1"/>
</dbReference>
<dbReference type="InterPro" id="IPR006359">
    <property type="entry name" value="Tscrpt_elong_fac_GreA"/>
</dbReference>
<dbReference type="NCBIfam" id="NF001263">
    <property type="entry name" value="PRK00226.1-4"/>
    <property type="match status" value="1"/>
</dbReference>
<dbReference type="EMBL" id="MFLY01000050">
    <property type="protein sequence ID" value="OGG72479.1"/>
    <property type="molecule type" value="Genomic_DNA"/>
</dbReference>
<reference evidence="12 13" key="1">
    <citation type="journal article" date="2016" name="Nat. Commun.">
        <title>Thousands of microbial genomes shed light on interconnected biogeochemical processes in an aquifer system.</title>
        <authorList>
            <person name="Anantharaman K."/>
            <person name="Brown C.T."/>
            <person name="Hug L.A."/>
            <person name="Sharon I."/>
            <person name="Castelle C.J."/>
            <person name="Probst A.J."/>
            <person name="Thomas B.C."/>
            <person name="Singh A."/>
            <person name="Wilkins M.J."/>
            <person name="Karaoz U."/>
            <person name="Brodie E.L."/>
            <person name="Williams K.H."/>
            <person name="Hubbard S.S."/>
            <person name="Banfield J.F."/>
        </authorList>
    </citation>
    <scope>NUCLEOTIDE SEQUENCE [LARGE SCALE GENOMIC DNA]</scope>
</reference>
<evidence type="ECO:0000256" key="6">
    <source>
        <dbReference type="ARBA" id="ARBA00024916"/>
    </source>
</evidence>
<accession>A0A1F6EFQ2</accession>
<dbReference type="Pfam" id="PF03449">
    <property type="entry name" value="GreA_GreB_N"/>
    <property type="match status" value="1"/>
</dbReference>
<keyword evidence="12" id="KW-0648">Protein biosynthesis</keyword>
<feature type="domain" description="Transcription elongation factor GreA/GreB N-terminal" evidence="11">
    <location>
        <begin position="7"/>
        <end position="76"/>
    </location>
</feature>
<evidence type="ECO:0000313" key="13">
    <source>
        <dbReference type="Proteomes" id="UP000177306"/>
    </source>
</evidence>
<dbReference type="HAMAP" id="MF_00105">
    <property type="entry name" value="GreA_GreB"/>
    <property type="match status" value="1"/>
</dbReference>
<dbReference type="NCBIfam" id="TIGR01462">
    <property type="entry name" value="greA"/>
    <property type="match status" value="1"/>
</dbReference>
<dbReference type="GO" id="GO:0032784">
    <property type="term" value="P:regulation of DNA-templated transcription elongation"/>
    <property type="evidence" value="ECO:0007669"/>
    <property type="project" value="UniProtKB-UniRule"/>
</dbReference>
<keyword evidence="12" id="KW-0251">Elongation factor</keyword>
<evidence type="ECO:0000259" key="11">
    <source>
        <dbReference type="Pfam" id="PF03449"/>
    </source>
</evidence>
<evidence type="ECO:0000256" key="8">
    <source>
        <dbReference type="HAMAP-Rule" id="MF_00105"/>
    </source>
</evidence>
<evidence type="ECO:0000313" key="12">
    <source>
        <dbReference type="EMBL" id="OGG72479.1"/>
    </source>
</evidence>
<dbReference type="Pfam" id="PF01272">
    <property type="entry name" value="GreA_GreB"/>
    <property type="match status" value="1"/>
</dbReference>
<dbReference type="InterPro" id="IPR036805">
    <property type="entry name" value="Tscrpt_elong_fac_GreA/B_N_sf"/>
</dbReference>
<feature type="domain" description="Transcription elongation factor GreA/GreB C-terminal" evidence="10">
    <location>
        <begin position="82"/>
        <end position="154"/>
    </location>
</feature>
<evidence type="ECO:0000256" key="3">
    <source>
        <dbReference type="ARBA" id="ARBA00023015"/>
    </source>
</evidence>
<dbReference type="GO" id="GO:0070063">
    <property type="term" value="F:RNA polymerase binding"/>
    <property type="evidence" value="ECO:0007669"/>
    <property type="project" value="InterPro"/>
</dbReference>
<dbReference type="InterPro" id="IPR001437">
    <property type="entry name" value="Tscrpt_elong_fac_GreA/B_C"/>
</dbReference>
<keyword evidence="3 8" id="KW-0805">Transcription regulation</keyword>
<keyword evidence="4 8" id="KW-0238">DNA-binding</keyword>
<name>A0A1F6EFQ2_9BACT</name>
<dbReference type="InterPro" id="IPR036953">
    <property type="entry name" value="GreA/GreB_C_sf"/>
</dbReference>
<dbReference type="GO" id="GO:0006354">
    <property type="term" value="P:DNA-templated transcription elongation"/>
    <property type="evidence" value="ECO:0007669"/>
    <property type="project" value="TreeGrafter"/>
</dbReference>
<dbReference type="SUPFAM" id="SSF54534">
    <property type="entry name" value="FKBP-like"/>
    <property type="match status" value="1"/>
</dbReference>
<evidence type="ECO:0000256" key="2">
    <source>
        <dbReference type="ARBA" id="ARBA00013729"/>
    </source>
</evidence>
<dbReference type="Gene3D" id="3.10.50.30">
    <property type="entry name" value="Transcription elongation factor, GreA/GreB, C-terminal domain"/>
    <property type="match status" value="1"/>
</dbReference>
<evidence type="ECO:0000256" key="1">
    <source>
        <dbReference type="ARBA" id="ARBA00008213"/>
    </source>
</evidence>
<organism evidence="12 13">
    <name type="scientific">Candidatus Kaiserbacteria bacterium RIFCSPLOWO2_01_FULL_53_17</name>
    <dbReference type="NCBI Taxonomy" id="1798511"/>
    <lineage>
        <taxon>Bacteria</taxon>
        <taxon>Candidatus Kaiseribacteriota</taxon>
    </lineage>
</organism>
<comment type="similarity">
    <text evidence="1 8 9">Belongs to the GreA/GreB family.</text>
</comment>
<evidence type="ECO:0000256" key="4">
    <source>
        <dbReference type="ARBA" id="ARBA00023125"/>
    </source>
</evidence>
<sequence>MTPDKAYLSQEKFEELRKELEYLTTVRRREVAAKLEYAKSLGDLSENSEYQEAREDQSATEERIAKVESLIRSAEIVSRESGDSVSIGSKVTVKKDGGGESTYEIVGEEEADIVEKRISNRSPLGLAVMGKKKGDTVVVKAPGGEARYTILKVE</sequence>
<dbReference type="InterPro" id="IPR028624">
    <property type="entry name" value="Tscrpt_elong_fac_GreA/B"/>
</dbReference>
<dbReference type="SUPFAM" id="SSF46557">
    <property type="entry name" value="GreA transcript cleavage protein, N-terminal domain"/>
    <property type="match status" value="1"/>
</dbReference>
<evidence type="ECO:0000256" key="7">
    <source>
        <dbReference type="ARBA" id="ARBA00030776"/>
    </source>
</evidence>
<dbReference type="AlphaFoldDB" id="A0A1F6EFQ2"/>
<dbReference type="PROSITE" id="PS00829">
    <property type="entry name" value="GREAB_1"/>
    <property type="match status" value="1"/>
</dbReference>
<dbReference type="GO" id="GO:0003746">
    <property type="term" value="F:translation elongation factor activity"/>
    <property type="evidence" value="ECO:0007669"/>
    <property type="project" value="UniProtKB-KW"/>
</dbReference>
<dbReference type="PANTHER" id="PTHR30437">
    <property type="entry name" value="TRANSCRIPTION ELONGATION FACTOR GREA"/>
    <property type="match status" value="1"/>
</dbReference>
<keyword evidence="5 8" id="KW-0804">Transcription</keyword>
<dbReference type="InterPro" id="IPR022691">
    <property type="entry name" value="Tscrpt_elong_fac_GreA/B_N"/>
</dbReference>
<dbReference type="PIRSF" id="PIRSF006092">
    <property type="entry name" value="GreA_GreB"/>
    <property type="match status" value="1"/>
</dbReference>
<protein>
    <recommendedName>
        <fullName evidence="2 8">Transcription elongation factor GreA</fullName>
    </recommendedName>
    <alternativeName>
        <fullName evidence="7 8">Transcript cleavage factor GreA</fullName>
    </alternativeName>
</protein>
<evidence type="ECO:0000259" key="10">
    <source>
        <dbReference type="Pfam" id="PF01272"/>
    </source>
</evidence>
<dbReference type="InterPro" id="IPR018151">
    <property type="entry name" value="TF_GreA/GreB_CS"/>
</dbReference>
<dbReference type="FunFam" id="3.10.50.30:FF:000001">
    <property type="entry name" value="Transcription elongation factor GreA"/>
    <property type="match status" value="1"/>
</dbReference>
<comment type="caution">
    <text evidence="12">The sequence shown here is derived from an EMBL/GenBank/DDBJ whole genome shotgun (WGS) entry which is preliminary data.</text>
</comment>
<dbReference type="InterPro" id="IPR023459">
    <property type="entry name" value="Tscrpt_elong_fac_GreA/B_fam"/>
</dbReference>
<gene>
    <name evidence="8" type="primary">greA</name>
    <name evidence="12" type="ORF">A3A38_02230</name>
</gene>
<dbReference type="Gene3D" id="1.10.287.180">
    <property type="entry name" value="Transcription elongation factor, GreA/GreB, N-terminal domain"/>
    <property type="match status" value="1"/>
</dbReference>